<dbReference type="AlphaFoldDB" id="A4XCE5"/>
<dbReference type="HOGENOM" id="CLU_2496113_0_0_11"/>
<feature type="compositionally biased region" description="Basic and acidic residues" evidence="1">
    <location>
        <begin position="7"/>
        <end position="18"/>
    </location>
</feature>
<dbReference type="Proteomes" id="UP000000235">
    <property type="component" value="Chromosome"/>
</dbReference>
<feature type="region of interest" description="Disordered" evidence="1">
    <location>
        <begin position="1"/>
        <end position="86"/>
    </location>
</feature>
<evidence type="ECO:0000313" key="3">
    <source>
        <dbReference type="Proteomes" id="UP000000235"/>
    </source>
</evidence>
<evidence type="ECO:0000313" key="2">
    <source>
        <dbReference type="EMBL" id="ABP56602.1"/>
    </source>
</evidence>
<proteinExistence type="predicted"/>
<dbReference type="STRING" id="369723.Strop_4173"/>
<organism evidence="2 3">
    <name type="scientific">Salinispora tropica (strain ATCC BAA-916 / DSM 44818 / JCM 13857 / NBRC 105044 / CNB-440)</name>
    <dbReference type="NCBI Taxonomy" id="369723"/>
    <lineage>
        <taxon>Bacteria</taxon>
        <taxon>Bacillati</taxon>
        <taxon>Actinomycetota</taxon>
        <taxon>Actinomycetes</taxon>
        <taxon>Micromonosporales</taxon>
        <taxon>Micromonosporaceae</taxon>
        <taxon>Salinispora</taxon>
    </lineage>
</organism>
<sequence>MALTENRPLRKPDDDTQPVHRTQNNETTPGDRVGRVATVPSTQNSRQPHRPIKADHSQLKHRFRPTRRRHSDPTAPHDRHRRRLRA</sequence>
<dbReference type="KEGG" id="stp:Strop_4173"/>
<reference evidence="3" key="1">
    <citation type="journal article" date="2007" name="Proc. Natl. Acad. Sci. U.S.A.">
        <title>Genome sequencing reveals complex secondary metabolome in the marine actinomycete Salinispora tropica.</title>
        <authorList>
            <person name="Udwary D.W."/>
            <person name="Zeigler L."/>
            <person name="Asolkar R.N."/>
            <person name="Singan V."/>
            <person name="Lapidus A."/>
            <person name="Fenical W."/>
            <person name="Jensen P.R."/>
            <person name="Moore B.S."/>
        </authorList>
    </citation>
    <scope>NUCLEOTIDE SEQUENCE [LARGE SCALE GENOMIC DNA]</scope>
    <source>
        <strain evidence="3">ATCC BAA-916 / DSM 44818 / CNB-440</strain>
    </source>
</reference>
<name>A4XCE5_SALTO</name>
<evidence type="ECO:0000256" key="1">
    <source>
        <dbReference type="SAM" id="MobiDB-lite"/>
    </source>
</evidence>
<feature type="compositionally biased region" description="Basic residues" evidence="1">
    <location>
        <begin position="59"/>
        <end position="70"/>
    </location>
</feature>
<feature type="compositionally biased region" description="Polar residues" evidence="1">
    <location>
        <begin position="19"/>
        <end position="28"/>
    </location>
</feature>
<dbReference type="EMBL" id="CP000667">
    <property type="protein sequence ID" value="ABP56602.1"/>
    <property type="molecule type" value="Genomic_DNA"/>
</dbReference>
<gene>
    <name evidence="2" type="ordered locus">Strop_4173</name>
</gene>
<protein>
    <submittedName>
        <fullName evidence="2">Uncharacterized protein</fullName>
    </submittedName>
</protein>
<accession>A4XCE5</accession>
<keyword evidence="3" id="KW-1185">Reference proteome</keyword>